<accession>A0A5J4WI11</accession>
<proteinExistence type="predicted"/>
<protein>
    <submittedName>
        <fullName evidence="1">Uncharacterized protein</fullName>
    </submittedName>
</protein>
<dbReference type="AlphaFoldDB" id="A0A5J4WI11"/>
<comment type="caution">
    <text evidence="1">The sequence shown here is derived from an EMBL/GenBank/DDBJ whole genome shotgun (WGS) entry which is preliminary data.</text>
</comment>
<evidence type="ECO:0000313" key="1">
    <source>
        <dbReference type="EMBL" id="KAA6394303.1"/>
    </source>
</evidence>
<gene>
    <name evidence="1" type="ORF">EZS28_010169</name>
</gene>
<name>A0A5J4WI11_9EUKA</name>
<dbReference type="Proteomes" id="UP000324800">
    <property type="component" value="Unassembled WGS sequence"/>
</dbReference>
<dbReference type="EMBL" id="SNRW01001978">
    <property type="protein sequence ID" value="KAA6394303.1"/>
    <property type="molecule type" value="Genomic_DNA"/>
</dbReference>
<organism evidence="1 2">
    <name type="scientific">Streblomastix strix</name>
    <dbReference type="NCBI Taxonomy" id="222440"/>
    <lineage>
        <taxon>Eukaryota</taxon>
        <taxon>Metamonada</taxon>
        <taxon>Preaxostyla</taxon>
        <taxon>Oxymonadida</taxon>
        <taxon>Streblomastigidae</taxon>
        <taxon>Streblomastix</taxon>
    </lineage>
</organism>
<reference evidence="1 2" key="1">
    <citation type="submission" date="2019-03" db="EMBL/GenBank/DDBJ databases">
        <title>Single cell metagenomics reveals metabolic interactions within the superorganism composed of flagellate Streblomastix strix and complex community of Bacteroidetes bacteria on its surface.</title>
        <authorList>
            <person name="Treitli S.C."/>
            <person name="Kolisko M."/>
            <person name="Husnik F."/>
            <person name="Keeling P."/>
            <person name="Hampl V."/>
        </authorList>
    </citation>
    <scope>NUCLEOTIDE SEQUENCE [LARGE SCALE GENOMIC DNA]</scope>
    <source>
        <strain evidence="1">ST1C</strain>
    </source>
</reference>
<evidence type="ECO:0000313" key="2">
    <source>
        <dbReference type="Proteomes" id="UP000324800"/>
    </source>
</evidence>
<sequence length="263" mass="29514">MHTIKTEVDTLLDDKLNVSDKIEAQTKPQDDALLLLKEVKIKLDDFIVLLSAQTIIGTKQFNLRTVTSDSKQGKSDASVFLASSGYMLVSLLVTQPQLLEIRRIASSKSKAFIFETQSDLNDWMAVQDNVAKLVIGDNLYIVDKEVTDYWWDGTGLKIPETELPDMTKVIATLRTATGGDDDLLLLKDDKIQLIDAYTKTETNNLFNSKANTGDSYTKDQDDTLLLKIDQTQLIDTNQKTEVDTLLDDKLNVSDQIDAYTKRN</sequence>